<dbReference type="PANTHER" id="PTHR24321">
    <property type="entry name" value="DEHYDROGENASES, SHORT CHAIN"/>
    <property type="match status" value="1"/>
</dbReference>
<evidence type="ECO:0000256" key="2">
    <source>
        <dbReference type="ARBA" id="ARBA00023002"/>
    </source>
</evidence>
<dbReference type="NCBIfam" id="NF005559">
    <property type="entry name" value="PRK07231.1"/>
    <property type="match status" value="1"/>
</dbReference>
<evidence type="ECO:0000313" key="4">
    <source>
        <dbReference type="Proteomes" id="UP000517916"/>
    </source>
</evidence>
<organism evidence="3 4">
    <name type="scientific">Kutzneria viridogrisea</name>
    <dbReference type="NCBI Taxonomy" id="47990"/>
    <lineage>
        <taxon>Bacteria</taxon>
        <taxon>Bacillati</taxon>
        <taxon>Actinomycetota</taxon>
        <taxon>Actinomycetes</taxon>
        <taxon>Pseudonocardiales</taxon>
        <taxon>Pseudonocardiaceae</taxon>
        <taxon>Kutzneria</taxon>
    </lineage>
</organism>
<name>A0ABR6BAJ3_9PSEU</name>
<evidence type="ECO:0000256" key="1">
    <source>
        <dbReference type="ARBA" id="ARBA00006484"/>
    </source>
</evidence>
<dbReference type="GO" id="GO:0047044">
    <property type="term" value="F:androstan-3-alpha,17-beta-diol dehydrogenase (NAD+) activity"/>
    <property type="evidence" value="ECO:0007669"/>
    <property type="project" value="UniProtKB-EC"/>
</dbReference>
<protein>
    <submittedName>
        <fullName evidence="3">3alpha(Or 20beta)-hydroxysteroid dehydrogenase</fullName>
        <ecNumber evidence="3">1.1.1.53</ecNumber>
    </submittedName>
</protein>
<dbReference type="SUPFAM" id="SSF51735">
    <property type="entry name" value="NAD(P)-binding Rossmann-fold domains"/>
    <property type="match status" value="1"/>
</dbReference>
<proteinExistence type="inferred from homology"/>
<dbReference type="EC" id="1.1.1.53" evidence="3"/>
<dbReference type="Pfam" id="PF13561">
    <property type="entry name" value="adh_short_C2"/>
    <property type="match status" value="1"/>
</dbReference>
<dbReference type="PRINTS" id="PR00081">
    <property type="entry name" value="GDHRDH"/>
</dbReference>
<dbReference type="Gene3D" id="3.40.50.720">
    <property type="entry name" value="NAD(P)-binding Rossmann-like Domain"/>
    <property type="match status" value="1"/>
</dbReference>
<evidence type="ECO:0000313" key="3">
    <source>
        <dbReference type="EMBL" id="MBA8923876.1"/>
    </source>
</evidence>
<comment type="similarity">
    <text evidence="1">Belongs to the short-chain dehydrogenases/reductases (SDR) family.</text>
</comment>
<dbReference type="PANTHER" id="PTHR24321:SF8">
    <property type="entry name" value="ESTRADIOL 17-BETA-DEHYDROGENASE 8-RELATED"/>
    <property type="match status" value="1"/>
</dbReference>
<comment type="caution">
    <text evidence="3">The sequence shown here is derived from an EMBL/GenBank/DDBJ whole genome shotgun (WGS) entry which is preliminary data.</text>
</comment>
<dbReference type="InterPro" id="IPR036291">
    <property type="entry name" value="NAD(P)-bd_dom_sf"/>
</dbReference>
<dbReference type="RefSeq" id="WP_182836435.1">
    <property type="nucleotide sequence ID" value="NZ_BAAABQ010000065.1"/>
</dbReference>
<dbReference type="EMBL" id="JACJID010000001">
    <property type="protein sequence ID" value="MBA8923876.1"/>
    <property type="molecule type" value="Genomic_DNA"/>
</dbReference>
<accession>A0ABR6BAJ3</accession>
<reference evidence="3 4" key="1">
    <citation type="submission" date="2020-08" db="EMBL/GenBank/DDBJ databases">
        <title>Genomic Encyclopedia of Archaeal and Bacterial Type Strains, Phase II (KMG-II): from individual species to whole genera.</title>
        <authorList>
            <person name="Goeker M."/>
        </authorList>
    </citation>
    <scope>NUCLEOTIDE SEQUENCE [LARGE SCALE GENOMIC DNA]</scope>
    <source>
        <strain evidence="3 4">DSM 43850</strain>
    </source>
</reference>
<dbReference type="InterPro" id="IPR002347">
    <property type="entry name" value="SDR_fam"/>
</dbReference>
<keyword evidence="2 3" id="KW-0560">Oxidoreductase</keyword>
<sequence length="250" mass="25985">MTARLAGRVVVITGAARGQGAAEAELFAAEGARVVLTDILDDEGAAVAAKIGPAARFLHHDVRSEEDWSRVFARARAEFGKVDGLVNNAGIAGYNTLERTTLAQYLDMVQTNQVGVFLGIRAAIPAMREAGGGSIVNVASIAGLSGMPSMSAYAATKFAVIGMTRSAAMELGPVGIRLNAVCPGLVETTMSTSVPHLRHDRLTRAIPLRRSGSAREIADLALFLVSAESSYCTGAEFVADGGRLAGTPLT</sequence>
<gene>
    <name evidence="3" type="ORF">BC739_001073</name>
</gene>
<keyword evidence="4" id="KW-1185">Reference proteome</keyword>
<dbReference type="Proteomes" id="UP000517916">
    <property type="component" value="Unassembled WGS sequence"/>
</dbReference>
<dbReference type="PROSITE" id="PS00061">
    <property type="entry name" value="ADH_SHORT"/>
    <property type="match status" value="1"/>
</dbReference>
<dbReference type="InterPro" id="IPR020904">
    <property type="entry name" value="Sc_DH/Rdtase_CS"/>
</dbReference>
<dbReference type="PRINTS" id="PR00080">
    <property type="entry name" value="SDRFAMILY"/>
</dbReference>